<gene>
    <name evidence="1" type="ORF">NU887_07465</name>
</gene>
<protein>
    <submittedName>
        <fullName evidence="1">Uncharacterized protein</fullName>
    </submittedName>
</protein>
<dbReference type="EMBL" id="JANSUY010000003">
    <property type="protein sequence ID" value="MCR9014873.1"/>
    <property type="molecule type" value="Genomic_DNA"/>
</dbReference>
<sequence length="72" mass="8275">MKIIEVFKTNVQTEAEAEELLALVHNSYIDIMANFDLVDCDKVLRVKGSWEDIKHIPALFIQHGFQCETLPD</sequence>
<reference evidence="1" key="1">
    <citation type="submission" date="2022-08" db="EMBL/GenBank/DDBJ databases">
        <authorList>
            <person name="Zhang D."/>
        </authorList>
    </citation>
    <scope>NUCLEOTIDE SEQUENCE</scope>
    <source>
        <strain evidence="1">XJ19-11</strain>
    </source>
</reference>
<dbReference type="AlphaFoldDB" id="A0A9X2P371"/>
<dbReference type="Proteomes" id="UP001142175">
    <property type="component" value="Unassembled WGS sequence"/>
</dbReference>
<evidence type="ECO:0000313" key="2">
    <source>
        <dbReference type="Proteomes" id="UP001142175"/>
    </source>
</evidence>
<evidence type="ECO:0000313" key="1">
    <source>
        <dbReference type="EMBL" id="MCR9014873.1"/>
    </source>
</evidence>
<keyword evidence="2" id="KW-1185">Reference proteome</keyword>
<accession>A0A9X2P371</accession>
<organism evidence="1 2">
    <name type="scientific">Aquiflexum gelatinilyticum</name>
    <dbReference type="NCBI Taxonomy" id="2961943"/>
    <lineage>
        <taxon>Bacteria</taxon>
        <taxon>Pseudomonadati</taxon>
        <taxon>Bacteroidota</taxon>
        <taxon>Cytophagia</taxon>
        <taxon>Cytophagales</taxon>
        <taxon>Cyclobacteriaceae</taxon>
        <taxon>Aquiflexum</taxon>
    </lineage>
</organism>
<name>A0A9X2P371_9BACT</name>
<proteinExistence type="predicted"/>
<comment type="caution">
    <text evidence="1">The sequence shown here is derived from an EMBL/GenBank/DDBJ whole genome shotgun (WGS) entry which is preliminary data.</text>
</comment>